<comment type="caution">
    <text evidence="4">The sequence shown here is derived from an EMBL/GenBank/DDBJ whole genome shotgun (WGS) entry which is preliminary data.</text>
</comment>
<dbReference type="GO" id="GO:0043856">
    <property type="term" value="F:anti-sigma factor antagonist activity"/>
    <property type="evidence" value="ECO:0007669"/>
    <property type="project" value="InterPro"/>
</dbReference>
<evidence type="ECO:0000313" key="5">
    <source>
        <dbReference type="Proteomes" id="UP000659904"/>
    </source>
</evidence>
<dbReference type="InterPro" id="IPR052746">
    <property type="entry name" value="MlaB_ABC_Transporter"/>
</dbReference>
<sequence length="121" mass="12773">MTGRCSYLGGEVVPFRFSAEPLSDRIVLRLVGDCDRSSLPELQQAITSALADHPAVQLDLTAVGFLDSSGIHAMVTGYRHATQHGRTLYLTGASGVVSQVLTLTGVAELLAPPTPGHGHEH</sequence>
<dbReference type="AlphaFoldDB" id="A0A8J3KAK5"/>
<evidence type="ECO:0000313" key="4">
    <source>
        <dbReference type="EMBL" id="GIF96037.1"/>
    </source>
</evidence>
<evidence type="ECO:0000259" key="3">
    <source>
        <dbReference type="PROSITE" id="PS50801"/>
    </source>
</evidence>
<dbReference type="Gene3D" id="3.30.750.24">
    <property type="entry name" value="STAS domain"/>
    <property type="match status" value="1"/>
</dbReference>
<dbReference type="Proteomes" id="UP000659904">
    <property type="component" value="Unassembled WGS sequence"/>
</dbReference>
<accession>A0A8J3KAK5</accession>
<dbReference type="PANTHER" id="PTHR35849:SF2">
    <property type="entry name" value="BLR2341 PROTEIN"/>
    <property type="match status" value="1"/>
</dbReference>
<name>A0A8J3KAK5_9ACTN</name>
<reference evidence="4 5" key="1">
    <citation type="submission" date="2021-01" db="EMBL/GenBank/DDBJ databases">
        <title>Whole genome shotgun sequence of Catellatospora citrea NBRC 14495.</title>
        <authorList>
            <person name="Komaki H."/>
            <person name="Tamura T."/>
        </authorList>
    </citation>
    <scope>NUCLEOTIDE SEQUENCE [LARGE SCALE GENOMIC DNA]</scope>
    <source>
        <strain evidence="4 5">NBRC 14495</strain>
    </source>
</reference>
<keyword evidence="5" id="KW-1185">Reference proteome</keyword>
<protein>
    <recommendedName>
        <fullName evidence="2">Anti-sigma factor antagonist</fullName>
    </recommendedName>
</protein>
<evidence type="ECO:0000256" key="1">
    <source>
        <dbReference type="ARBA" id="ARBA00009013"/>
    </source>
</evidence>
<dbReference type="EMBL" id="BONH01000002">
    <property type="protein sequence ID" value="GIF96037.1"/>
    <property type="molecule type" value="Genomic_DNA"/>
</dbReference>
<dbReference type="CDD" id="cd07043">
    <property type="entry name" value="STAS_anti-anti-sigma_factors"/>
    <property type="match status" value="1"/>
</dbReference>
<dbReference type="InterPro" id="IPR003658">
    <property type="entry name" value="Anti-sigma_ant"/>
</dbReference>
<gene>
    <name evidence="4" type="ORF">Cci01nite_11310</name>
</gene>
<dbReference type="SUPFAM" id="SSF52091">
    <property type="entry name" value="SpoIIaa-like"/>
    <property type="match status" value="1"/>
</dbReference>
<dbReference type="InterPro" id="IPR002645">
    <property type="entry name" value="STAS_dom"/>
</dbReference>
<evidence type="ECO:0000256" key="2">
    <source>
        <dbReference type="RuleBase" id="RU003749"/>
    </source>
</evidence>
<dbReference type="InterPro" id="IPR058548">
    <property type="entry name" value="MlaB-like_STAS"/>
</dbReference>
<dbReference type="NCBIfam" id="TIGR00377">
    <property type="entry name" value="ant_ant_sig"/>
    <property type="match status" value="1"/>
</dbReference>
<feature type="domain" description="STAS" evidence="3">
    <location>
        <begin position="15"/>
        <end position="121"/>
    </location>
</feature>
<dbReference type="PROSITE" id="PS50801">
    <property type="entry name" value="STAS"/>
    <property type="match status" value="1"/>
</dbReference>
<dbReference type="InterPro" id="IPR036513">
    <property type="entry name" value="STAS_dom_sf"/>
</dbReference>
<dbReference type="PANTHER" id="PTHR35849">
    <property type="entry name" value="BLR2341 PROTEIN"/>
    <property type="match status" value="1"/>
</dbReference>
<dbReference type="Pfam" id="PF13466">
    <property type="entry name" value="STAS_2"/>
    <property type="match status" value="1"/>
</dbReference>
<organism evidence="4 5">
    <name type="scientific">Catellatospora citrea</name>
    <dbReference type="NCBI Taxonomy" id="53366"/>
    <lineage>
        <taxon>Bacteria</taxon>
        <taxon>Bacillati</taxon>
        <taxon>Actinomycetota</taxon>
        <taxon>Actinomycetes</taxon>
        <taxon>Micromonosporales</taxon>
        <taxon>Micromonosporaceae</taxon>
        <taxon>Catellatospora</taxon>
    </lineage>
</organism>
<proteinExistence type="inferred from homology"/>
<comment type="similarity">
    <text evidence="1 2">Belongs to the anti-sigma-factor antagonist family.</text>
</comment>